<comment type="caution">
    <text evidence="2">The sequence shown here is derived from an EMBL/GenBank/DDBJ whole genome shotgun (WGS) entry which is preliminary data.</text>
</comment>
<evidence type="ECO:0000313" key="3">
    <source>
        <dbReference type="Proteomes" id="UP000734854"/>
    </source>
</evidence>
<sequence length="238" mass="27015">MVEIEKTIEIISTSEKGRGKTIIMTKEDFNHLVATTVQEVLQRHPLLIQNPTQVPSISMEIPPTTSWVPLALVETPHARATTPPATSIQQEEWSHESMAGEMPYYLSLINEHSGRGVIRGPEAQRKRKLDGPDDMNSRAGSTRRTVMEKVRGGFKYFVSFIDDYSRYGYIYLMRRKSKCFDKFKKYKNDVEKCQVGIQSQLTAPSTPQRNGVEERRPAHVLKGDTEKLDRSSLVCGLS</sequence>
<dbReference type="SUPFAM" id="SSF53098">
    <property type="entry name" value="Ribonuclease H-like"/>
    <property type="match status" value="1"/>
</dbReference>
<dbReference type="PANTHER" id="PTHR42648:SF27">
    <property type="entry name" value="RNA-DIRECTED DNA POLYMERASE"/>
    <property type="match status" value="1"/>
</dbReference>
<evidence type="ECO:0000256" key="1">
    <source>
        <dbReference type="SAM" id="MobiDB-lite"/>
    </source>
</evidence>
<evidence type="ECO:0000313" key="2">
    <source>
        <dbReference type="EMBL" id="KAG6515660.1"/>
    </source>
</evidence>
<organism evidence="2 3">
    <name type="scientific">Zingiber officinale</name>
    <name type="common">Ginger</name>
    <name type="synonym">Amomum zingiber</name>
    <dbReference type="NCBI Taxonomy" id="94328"/>
    <lineage>
        <taxon>Eukaryota</taxon>
        <taxon>Viridiplantae</taxon>
        <taxon>Streptophyta</taxon>
        <taxon>Embryophyta</taxon>
        <taxon>Tracheophyta</taxon>
        <taxon>Spermatophyta</taxon>
        <taxon>Magnoliopsida</taxon>
        <taxon>Liliopsida</taxon>
        <taxon>Zingiberales</taxon>
        <taxon>Zingiberaceae</taxon>
        <taxon>Zingiber</taxon>
    </lineage>
</organism>
<dbReference type="EMBL" id="JACMSC010000007">
    <property type="protein sequence ID" value="KAG6515660.1"/>
    <property type="molecule type" value="Genomic_DNA"/>
</dbReference>
<dbReference type="InterPro" id="IPR039537">
    <property type="entry name" value="Retrotran_Ty1/copia-like"/>
</dbReference>
<dbReference type="InterPro" id="IPR012337">
    <property type="entry name" value="RNaseH-like_sf"/>
</dbReference>
<name>A0A8J5HG84_ZINOF</name>
<proteinExistence type="predicted"/>
<dbReference type="PANTHER" id="PTHR42648">
    <property type="entry name" value="TRANSPOSASE, PUTATIVE-RELATED"/>
    <property type="match status" value="1"/>
</dbReference>
<protein>
    <submittedName>
        <fullName evidence="2">Uncharacterized protein</fullName>
    </submittedName>
</protein>
<feature type="region of interest" description="Disordered" evidence="1">
    <location>
        <begin position="122"/>
        <end position="142"/>
    </location>
</feature>
<reference evidence="2 3" key="1">
    <citation type="submission" date="2020-08" db="EMBL/GenBank/DDBJ databases">
        <title>Plant Genome Project.</title>
        <authorList>
            <person name="Zhang R.-G."/>
        </authorList>
    </citation>
    <scope>NUCLEOTIDE SEQUENCE [LARGE SCALE GENOMIC DNA]</scope>
    <source>
        <tissue evidence="2">Rhizome</tissue>
    </source>
</reference>
<keyword evidence="3" id="KW-1185">Reference proteome</keyword>
<dbReference type="AlphaFoldDB" id="A0A8J5HG84"/>
<dbReference type="Proteomes" id="UP000734854">
    <property type="component" value="Unassembled WGS sequence"/>
</dbReference>
<gene>
    <name evidence="2" type="ORF">ZIOFF_026089</name>
</gene>
<accession>A0A8J5HG84</accession>